<protein>
    <submittedName>
        <fullName evidence="1">Uncharacterized protein</fullName>
    </submittedName>
</protein>
<proteinExistence type="predicted"/>
<reference evidence="1" key="1">
    <citation type="submission" date="2018-05" db="EMBL/GenBank/DDBJ databases">
        <authorList>
            <person name="Lanie J.A."/>
            <person name="Ng W.-L."/>
            <person name="Kazmierczak K.M."/>
            <person name="Andrzejewski T.M."/>
            <person name="Davidsen T.M."/>
            <person name="Wayne K.J."/>
            <person name="Tettelin H."/>
            <person name="Glass J.I."/>
            <person name="Rusch D."/>
            <person name="Podicherti R."/>
            <person name="Tsui H.-C.T."/>
            <person name="Winkler M.E."/>
        </authorList>
    </citation>
    <scope>NUCLEOTIDE SEQUENCE</scope>
</reference>
<accession>A0A383DVS4</accession>
<organism evidence="1">
    <name type="scientific">marine metagenome</name>
    <dbReference type="NCBI Taxonomy" id="408172"/>
    <lineage>
        <taxon>unclassified sequences</taxon>
        <taxon>metagenomes</taxon>
        <taxon>ecological metagenomes</taxon>
    </lineage>
</organism>
<dbReference type="EMBL" id="UINC01220474">
    <property type="protein sequence ID" value="SVE48399.1"/>
    <property type="molecule type" value="Genomic_DNA"/>
</dbReference>
<name>A0A383DVS4_9ZZZZ</name>
<evidence type="ECO:0000313" key="1">
    <source>
        <dbReference type="EMBL" id="SVE48399.1"/>
    </source>
</evidence>
<sequence>MPLFKLKKDVKPSIKFTFIHSLAH</sequence>
<dbReference type="AlphaFoldDB" id="A0A383DVS4"/>
<feature type="non-terminal residue" evidence="1">
    <location>
        <position position="24"/>
    </location>
</feature>
<gene>
    <name evidence="1" type="ORF">METZ01_LOCUS501253</name>
</gene>